<name>A0A080M956_9PROT</name>
<feature type="chain" id="PRO_5001750923" evidence="1">
    <location>
        <begin position="33"/>
        <end position="124"/>
    </location>
</feature>
<dbReference type="PROSITE" id="PS51318">
    <property type="entry name" value="TAT"/>
    <property type="match status" value="1"/>
</dbReference>
<sequence length="124" mass="12940">MSTTPSERTQQRRRLLKAAASAPAIFTLNAGAAPVLNSPPAFSSTHCIANSQTLPSPPMETAGPDGWVRTKVTTVDPGTGQPVVTYQLANNGQGHVYGGTCWNSFYQITQGTPGSADGDNVLIP</sequence>
<evidence type="ECO:0000313" key="2">
    <source>
        <dbReference type="EMBL" id="KFB77773.1"/>
    </source>
</evidence>
<evidence type="ECO:0000256" key="1">
    <source>
        <dbReference type="SAM" id="SignalP"/>
    </source>
</evidence>
<dbReference type="AlphaFoldDB" id="A0A080M956"/>
<organism evidence="2 3">
    <name type="scientific">Candidatus Accumulibacter cognatus</name>
    <dbReference type="NCBI Taxonomy" id="2954383"/>
    <lineage>
        <taxon>Bacteria</taxon>
        <taxon>Pseudomonadati</taxon>
        <taxon>Pseudomonadota</taxon>
        <taxon>Betaproteobacteria</taxon>
        <taxon>Candidatus Accumulibacter</taxon>
    </lineage>
</organism>
<protein>
    <submittedName>
        <fullName evidence="2">Uncharacterized protein</fullName>
    </submittedName>
</protein>
<dbReference type="EMBL" id="JDST02000018">
    <property type="protein sequence ID" value="KFB77773.1"/>
    <property type="molecule type" value="Genomic_DNA"/>
</dbReference>
<feature type="signal peptide" evidence="1">
    <location>
        <begin position="1"/>
        <end position="32"/>
    </location>
</feature>
<keyword evidence="1" id="KW-0732">Signal</keyword>
<reference evidence="2" key="1">
    <citation type="submission" date="2014-02" db="EMBL/GenBank/DDBJ databases">
        <title>Expanding our view of genomic diversity in Candidatus Accumulibacter clades.</title>
        <authorList>
            <person name="Skennerton C.T."/>
            <person name="Barr J.J."/>
            <person name="Slater F.R."/>
            <person name="Bond P.L."/>
            <person name="Tyson G.W."/>
        </authorList>
    </citation>
    <scope>NUCLEOTIDE SEQUENCE [LARGE SCALE GENOMIC DNA]</scope>
</reference>
<dbReference type="Proteomes" id="UP000021315">
    <property type="component" value="Unassembled WGS sequence"/>
</dbReference>
<dbReference type="STRING" id="1453999.AW06_001148"/>
<proteinExistence type="predicted"/>
<comment type="caution">
    <text evidence="2">The sequence shown here is derived from an EMBL/GenBank/DDBJ whole genome shotgun (WGS) entry which is preliminary data.</text>
</comment>
<evidence type="ECO:0000313" key="3">
    <source>
        <dbReference type="Proteomes" id="UP000021315"/>
    </source>
</evidence>
<accession>A0A080M956</accession>
<gene>
    <name evidence="2" type="ORF">AW06_001148</name>
</gene>
<dbReference type="InterPro" id="IPR006311">
    <property type="entry name" value="TAT_signal"/>
</dbReference>
<keyword evidence="3" id="KW-1185">Reference proteome</keyword>